<comment type="caution">
    <text evidence="1">The sequence shown here is derived from an EMBL/GenBank/DDBJ whole genome shotgun (WGS) entry which is preliminary data.</text>
</comment>
<dbReference type="AlphaFoldDB" id="A0A9P5NNJ9"/>
<dbReference type="EMBL" id="JADNYJ010000042">
    <property type="protein sequence ID" value="KAF8901359.1"/>
    <property type="molecule type" value="Genomic_DNA"/>
</dbReference>
<reference evidence="1" key="1">
    <citation type="submission" date="2020-11" db="EMBL/GenBank/DDBJ databases">
        <authorList>
            <consortium name="DOE Joint Genome Institute"/>
            <person name="Ahrendt S."/>
            <person name="Riley R."/>
            <person name="Andreopoulos W."/>
            <person name="LaButti K."/>
            <person name="Pangilinan J."/>
            <person name="Ruiz-duenas F.J."/>
            <person name="Barrasa J.M."/>
            <person name="Sanchez-Garcia M."/>
            <person name="Camarero S."/>
            <person name="Miyauchi S."/>
            <person name="Serrano A."/>
            <person name="Linde D."/>
            <person name="Babiker R."/>
            <person name="Drula E."/>
            <person name="Ayuso-Fernandez I."/>
            <person name="Pacheco R."/>
            <person name="Padilla G."/>
            <person name="Ferreira P."/>
            <person name="Barriuso J."/>
            <person name="Kellner H."/>
            <person name="Castanera R."/>
            <person name="Alfaro M."/>
            <person name="Ramirez L."/>
            <person name="Pisabarro A.G."/>
            <person name="Kuo A."/>
            <person name="Tritt A."/>
            <person name="Lipzen A."/>
            <person name="He G."/>
            <person name="Yan M."/>
            <person name="Ng V."/>
            <person name="Cullen D."/>
            <person name="Martin F."/>
            <person name="Rosso M.-N."/>
            <person name="Henrissat B."/>
            <person name="Hibbett D."/>
            <person name="Martinez A.T."/>
            <person name="Grigoriev I.V."/>
        </authorList>
    </citation>
    <scope>NUCLEOTIDE SEQUENCE</scope>
    <source>
        <strain evidence="1">AH 44721</strain>
    </source>
</reference>
<evidence type="ECO:0000313" key="2">
    <source>
        <dbReference type="Proteomes" id="UP000724874"/>
    </source>
</evidence>
<organism evidence="1 2">
    <name type="scientific">Gymnopilus junonius</name>
    <name type="common">Spectacular rustgill mushroom</name>
    <name type="synonym">Gymnopilus spectabilis subsp. junonius</name>
    <dbReference type="NCBI Taxonomy" id="109634"/>
    <lineage>
        <taxon>Eukaryota</taxon>
        <taxon>Fungi</taxon>
        <taxon>Dikarya</taxon>
        <taxon>Basidiomycota</taxon>
        <taxon>Agaricomycotina</taxon>
        <taxon>Agaricomycetes</taxon>
        <taxon>Agaricomycetidae</taxon>
        <taxon>Agaricales</taxon>
        <taxon>Agaricineae</taxon>
        <taxon>Hymenogastraceae</taxon>
        <taxon>Gymnopilus</taxon>
    </lineage>
</organism>
<keyword evidence="2" id="KW-1185">Reference proteome</keyword>
<name>A0A9P5NNJ9_GYMJU</name>
<proteinExistence type="predicted"/>
<protein>
    <submittedName>
        <fullName evidence="1">Uncharacterized protein</fullName>
    </submittedName>
</protein>
<accession>A0A9P5NNJ9</accession>
<dbReference type="Proteomes" id="UP000724874">
    <property type="component" value="Unassembled WGS sequence"/>
</dbReference>
<sequence length="70" mass="7866">MIVAHVLAVALEFYVHNGTPLEAENLRVFSLESQRAIEWSNPSKVNNILHFDSDLLPVCMDLSISIARMV</sequence>
<gene>
    <name evidence="1" type="ORF">CPB84DRAFT_1777661</name>
</gene>
<evidence type="ECO:0000313" key="1">
    <source>
        <dbReference type="EMBL" id="KAF8901359.1"/>
    </source>
</evidence>